<reference evidence="1 2" key="1">
    <citation type="submission" date="2014-04" db="EMBL/GenBank/DDBJ databases">
        <title>Genome assembly of Hyalangium minutum DSM 14724.</title>
        <authorList>
            <person name="Sharma G."/>
            <person name="Subramanian S."/>
        </authorList>
    </citation>
    <scope>NUCLEOTIDE SEQUENCE [LARGE SCALE GENOMIC DNA]</scope>
    <source>
        <strain evidence="1 2">DSM 14724</strain>
    </source>
</reference>
<evidence type="ECO:0000313" key="1">
    <source>
        <dbReference type="EMBL" id="KFE71019.1"/>
    </source>
</evidence>
<organism evidence="1 2">
    <name type="scientific">Hyalangium minutum</name>
    <dbReference type="NCBI Taxonomy" id="394096"/>
    <lineage>
        <taxon>Bacteria</taxon>
        <taxon>Pseudomonadati</taxon>
        <taxon>Myxococcota</taxon>
        <taxon>Myxococcia</taxon>
        <taxon>Myxococcales</taxon>
        <taxon>Cystobacterineae</taxon>
        <taxon>Archangiaceae</taxon>
        <taxon>Hyalangium</taxon>
    </lineage>
</organism>
<sequence length="235" mass="25073">MNPSMPHDPASKSSLPPEAAAFLQSEGEAREFSAPLGEVTSGRLEFMQGASRITLRVDPTMTELFRARFTGPVPEVRAENGTIAVRYHLSFSSWLQLALPWSQASGEIVLNGSIPWQLEVHGGASDISGDLSALQLRSLDVGGGASNIRLRLPKPASVVPVEIQGGVSNVVFHRPVGTAVRMEIDGGAADLDFDEQHLGAVGGSTRLASPGIEDRPHRYELRIRGGASCITVNTR</sequence>
<evidence type="ECO:0000313" key="2">
    <source>
        <dbReference type="Proteomes" id="UP000028725"/>
    </source>
</evidence>
<name>A0A085WTK6_9BACT</name>
<dbReference type="AlphaFoldDB" id="A0A085WTK6"/>
<gene>
    <name evidence="1" type="ORF">DB31_3149</name>
</gene>
<keyword evidence="2" id="KW-1185">Reference proteome</keyword>
<comment type="caution">
    <text evidence="1">The sequence shown here is derived from an EMBL/GenBank/DDBJ whole genome shotgun (WGS) entry which is preliminary data.</text>
</comment>
<proteinExistence type="predicted"/>
<dbReference type="OrthoDB" id="9814496at2"/>
<dbReference type="EMBL" id="JMCB01000002">
    <property type="protein sequence ID" value="KFE71019.1"/>
    <property type="molecule type" value="Genomic_DNA"/>
</dbReference>
<accession>A0A085WTK6</accession>
<dbReference type="STRING" id="394096.DB31_3149"/>
<dbReference type="Proteomes" id="UP000028725">
    <property type="component" value="Unassembled WGS sequence"/>
</dbReference>
<protein>
    <submittedName>
        <fullName evidence="1">Transcriptional regulatory protein</fullName>
    </submittedName>
</protein>
<dbReference type="RefSeq" id="WP_052419700.1">
    <property type="nucleotide sequence ID" value="NZ_JMCB01000002.1"/>
</dbReference>